<name>A0A8H7E2C7_9EURO</name>
<protein>
    <submittedName>
        <fullName evidence="1">Uncharacterized protein</fullName>
    </submittedName>
</protein>
<dbReference type="AlphaFoldDB" id="A0A8H7E2C7"/>
<reference evidence="1" key="1">
    <citation type="submission" date="2020-02" db="EMBL/GenBank/DDBJ databases">
        <authorList>
            <person name="Palmer J.M."/>
        </authorList>
    </citation>
    <scope>NUCLEOTIDE SEQUENCE</scope>
    <source>
        <strain evidence="1">EPUS1.4</strain>
        <tissue evidence="1">Thallus</tissue>
    </source>
</reference>
<gene>
    <name evidence="1" type="ORF">GJ744_012180</name>
</gene>
<proteinExistence type="predicted"/>
<evidence type="ECO:0000313" key="1">
    <source>
        <dbReference type="EMBL" id="KAF7506200.1"/>
    </source>
</evidence>
<sequence>MQQSCILMEGASPVFLQSRGIPSLARYPVYPSSARWFLCCLLGTTTVPSMPSTLAPKGPPQTAVLRGINAIQPALKIAL</sequence>
<dbReference type="EMBL" id="JAACFV010000092">
    <property type="protein sequence ID" value="KAF7506200.1"/>
    <property type="molecule type" value="Genomic_DNA"/>
</dbReference>
<evidence type="ECO:0000313" key="2">
    <source>
        <dbReference type="Proteomes" id="UP000606974"/>
    </source>
</evidence>
<organism evidence="1 2">
    <name type="scientific">Endocarpon pusillum</name>
    <dbReference type="NCBI Taxonomy" id="364733"/>
    <lineage>
        <taxon>Eukaryota</taxon>
        <taxon>Fungi</taxon>
        <taxon>Dikarya</taxon>
        <taxon>Ascomycota</taxon>
        <taxon>Pezizomycotina</taxon>
        <taxon>Eurotiomycetes</taxon>
        <taxon>Chaetothyriomycetidae</taxon>
        <taxon>Verrucariales</taxon>
        <taxon>Verrucariaceae</taxon>
        <taxon>Endocarpon</taxon>
    </lineage>
</organism>
<accession>A0A8H7E2C7</accession>
<dbReference type="Proteomes" id="UP000606974">
    <property type="component" value="Unassembled WGS sequence"/>
</dbReference>
<keyword evidence="2" id="KW-1185">Reference proteome</keyword>
<comment type="caution">
    <text evidence="1">The sequence shown here is derived from an EMBL/GenBank/DDBJ whole genome shotgun (WGS) entry which is preliminary data.</text>
</comment>